<dbReference type="EMBL" id="CAFBNO010000015">
    <property type="protein sequence ID" value="CAB4952664.1"/>
    <property type="molecule type" value="Genomic_DNA"/>
</dbReference>
<dbReference type="InterPro" id="IPR001544">
    <property type="entry name" value="Aminotrans_IV"/>
</dbReference>
<dbReference type="GO" id="GO:0003824">
    <property type="term" value="F:catalytic activity"/>
    <property type="evidence" value="ECO:0007669"/>
    <property type="project" value="InterPro"/>
</dbReference>
<dbReference type="Pfam" id="PF01063">
    <property type="entry name" value="Aminotran_4"/>
    <property type="match status" value="1"/>
</dbReference>
<dbReference type="InterPro" id="IPR036038">
    <property type="entry name" value="Aminotransferase-like"/>
</dbReference>
<gene>
    <name evidence="1" type="ORF">UFOPK3837_00541</name>
</gene>
<reference evidence="1" key="1">
    <citation type="submission" date="2020-05" db="EMBL/GenBank/DDBJ databases">
        <authorList>
            <person name="Chiriac C."/>
            <person name="Salcher M."/>
            <person name="Ghai R."/>
            <person name="Kavagutti S V."/>
        </authorList>
    </citation>
    <scope>NUCLEOTIDE SEQUENCE</scope>
</reference>
<evidence type="ECO:0000313" key="1">
    <source>
        <dbReference type="EMBL" id="CAB4952664.1"/>
    </source>
</evidence>
<organism evidence="1">
    <name type="scientific">freshwater metagenome</name>
    <dbReference type="NCBI Taxonomy" id="449393"/>
    <lineage>
        <taxon>unclassified sequences</taxon>
        <taxon>metagenomes</taxon>
        <taxon>ecological metagenomes</taxon>
    </lineage>
</organism>
<dbReference type="SUPFAM" id="SSF56752">
    <property type="entry name" value="D-aminoacid aminotransferase-like PLP-dependent enzymes"/>
    <property type="match status" value="1"/>
</dbReference>
<dbReference type="InterPro" id="IPR043132">
    <property type="entry name" value="BCAT-like_C"/>
</dbReference>
<name>A0A6J7KFE0_9ZZZZ</name>
<dbReference type="AlphaFoldDB" id="A0A6J7KFE0"/>
<proteinExistence type="predicted"/>
<sequence>MDFGEFYLYKNGTLAAISEPAEQEVGLAVADSLLIENGATHAIEQHKERFTSGVAIVSPEHLEDLPSFFEQSFALIPRTGRWWPRFELHLGSESPSQLFFRLRKAPDPLGKLTVWTLPEPDPRINPSIKGPDLSLGQQLRRKAKMNGADEAIILNSEGYISEGALSSLLWWRDDVLFAPSDAVRWLPSVTRNLVLEIAKQSGFEVRLVRAKPSELIGCEVWLLSALNGIREVEHWIDLGGPLAKPKHLEAFNKRMRLFSQQI</sequence>
<protein>
    <submittedName>
        <fullName evidence="1">Unannotated protein</fullName>
    </submittedName>
</protein>
<accession>A0A6J7KFE0</accession>
<dbReference type="Gene3D" id="3.20.10.10">
    <property type="entry name" value="D-amino Acid Aminotransferase, subunit A, domain 2"/>
    <property type="match status" value="1"/>
</dbReference>